<dbReference type="EMBL" id="CAGS01000294">
    <property type="protein sequence ID" value="CCF84604.1"/>
    <property type="molecule type" value="Genomic_DNA"/>
</dbReference>
<evidence type="ECO:0000313" key="2">
    <source>
        <dbReference type="Proteomes" id="UP000004221"/>
    </source>
</evidence>
<gene>
    <name evidence="1" type="ORF">NITHO_3630010</name>
</gene>
<accession>I4EIU2</accession>
<evidence type="ECO:0000313" key="1">
    <source>
        <dbReference type="EMBL" id="CCF84604.1"/>
    </source>
</evidence>
<dbReference type="AlphaFoldDB" id="I4EIU2"/>
<organism evidence="1 2">
    <name type="scientific">Nitrolancea hollandica Lb</name>
    <dbReference type="NCBI Taxonomy" id="1129897"/>
    <lineage>
        <taxon>Bacteria</taxon>
        <taxon>Pseudomonadati</taxon>
        <taxon>Thermomicrobiota</taxon>
        <taxon>Thermomicrobia</taxon>
        <taxon>Sphaerobacterales</taxon>
        <taxon>Sphaerobacterineae</taxon>
        <taxon>Sphaerobacteraceae</taxon>
        <taxon>Nitrolancea</taxon>
    </lineage>
</organism>
<reference evidence="1 2" key="1">
    <citation type="journal article" date="2012" name="ISME J.">
        <title>Nitrification expanded: discovery, physiology and genomics of a nitrite-oxidizing bacterium from the phylum Chloroflexi.</title>
        <authorList>
            <person name="Sorokin D.Y."/>
            <person name="Lucker S."/>
            <person name="Vejmelkova D."/>
            <person name="Kostrikina N.A."/>
            <person name="Kleerebezem R."/>
            <person name="Rijpstra W.I."/>
            <person name="Damste J.S."/>
            <person name="Le Paslier D."/>
            <person name="Muyzer G."/>
            <person name="Wagner M."/>
            <person name="van Loosdrecht M.C."/>
            <person name="Daims H."/>
        </authorList>
    </citation>
    <scope>NUCLEOTIDE SEQUENCE [LARGE SCALE GENOMIC DNA]</scope>
    <source>
        <strain evidence="2">none</strain>
    </source>
</reference>
<proteinExistence type="predicted"/>
<protein>
    <submittedName>
        <fullName evidence="1">Uncharacterized protein</fullName>
    </submittedName>
</protein>
<keyword evidence="2" id="KW-1185">Reference proteome</keyword>
<dbReference type="Proteomes" id="UP000004221">
    <property type="component" value="Unassembled WGS sequence"/>
</dbReference>
<dbReference type="RefSeq" id="WP_008478871.1">
    <property type="nucleotide sequence ID" value="NZ_CAGS01000294.1"/>
</dbReference>
<name>I4EIU2_9BACT</name>
<comment type="caution">
    <text evidence="1">The sequence shown here is derived from an EMBL/GenBank/DDBJ whole genome shotgun (WGS) entry which is preliminary data.</text>
</comment>
<sequence length="112" mass="12809">MLSIDDLATLRRIVDEIKQREIQHQARHLGTKPGDDFSTAAQGDVPRLITYIERLLAEAEATSMAARRQLLERLNELQRSEKGDLAHLEADEALLRYIGDEEITQAFLNVRR</sequence>